<accession>A0A7C4CDD2</accession>
<comment type="caution">
    <text evidence="1">The sequence shown here is derived from an EMBL/GenBank/DDBJ whole genome shotgun (WGS) entry which is preliminary data.</text>
</comment>
<name>A0A7C4CDD2_UNCW3</name>
<organism evidence="1">
    <name type="scientific">candidate division WOR-3 bacterium</name>
    <dbReference type="NCBI Taxonomy" id="2052148"/>
    <lineage>
        <taxon>Bacteria</taxon>
        <taxon>Bacteria division WOR-3</taxon>
    </lineage>
</organism>
<dbReference type="Gene3D" id="3.20.20.410">
    <property type="entry name" value="Protein of unknown function UPF0759"/>
    <property type="match status" value="1"/>
</dbReference>
<proteinExistence type="predicted"/>
<dbReference type="InterPro" id="IPR002763">
    <property type="entry name" value="DUF72"/>
</dbReference>
<sequence>MNAPAGCRIGTSGFSFADWVGPVYPAGLSKSKMLEYYAGVLGFDAVELNFTYYTMPVARTLESMLERTRADFEFVVRTHKGMTHEIWQDEKRTVLRDTTAAFVQFGEGIRPLVEAGRLGCVLVQLPVYFVPTPPNTDYLRRMPERLPGVRLVVEFRNRAWLREEAFRLLEETGMGYCVVDEPKLARLVPFVPRLTSDIAYFRFHGRNRNWFRATREERYDYLYTLAELEEFVAPVRTVGARARATFLFFNNCHAGAAARNALLMKQMLGLVTALNPEQQRVVAGREPDGLLDTGG</sequence>
<dbReference type="InterPro" id="IPR036520">
    <property type="entry name" value="UPF0759_sf"/>
</dbReference>
<dbReference type="PANTHER" id="PTHR30348">
    <property type="entry name" value="UNCHARACTERIZED PROTEIN YECE"/>
    <property type="match status" value="1"/>
</dbReference>
<gene>
    <name evidence="1" type="ORF">ENS41_03555</name>
</gene>
<reference evidence="1" key="1">
    <citation type="journal article" date="2020" name="mSystems">
        <title>Genome- and Community-Level Interaction Insights into Carbon Utilization and Element Cycling Functions of Hydrothermarchaeota in Hydrothermal Sediment.</title>
        <authorList>
            <person name="Zhou Z."/>
            <person name="Liu Y."/>
            <person name="Xu W."/>
            <person name="Pan J."/>
            <person name="Luo Z.H."/>
            <person name="Li M."/>
        </authorList>
    </citation>
    <scope>NUCLEOTIDE SEQUENCE [LARGE SCALE GENOMIC DNA]</scope>
    <source>
        <strain evidence="1">SpSt-488</strain>
    </source>
</reference>
<evidence type="ECO:0000313" key="1">
    <source>
        <dbReference type="EMBL" id="HGK28009.1"/>
    </source>
</evidence>
<dbReference type="Pfam" id="PF01904">
    <property type="entry name" value="DUF72"/>
    <property type="match status" value="1"/>
</dbReference>
<dbReference type="PANTHER" id="PTHR30348:SF13">
    <property type="entry name" value="UPF0759 PROTEIN YUNF"/>
    <property type="match status" value="1"/>
</dbReference>
<dbReference type="EMBL" id="DSUT01000071">
    <property type="protein sequence ID" value="HGK28009.1"/>
    <property type="molecule type" value="Genomic_DNA"/>
</dbReference>
<dbReference type="AlphaFoldDB" id="A0A7C4CDD2"/>
<dbReference type="SUPFAM" id="SSF117396">
    <property type="entry name" value="TM1631-like"/>
    <property type="match status" value="1"/>
</dbReference>
<protein>
    <submittedName>
        <fullName evidence="1">DUF72 domain-containing protein</fullName>
    </submittedName>
</protein>